<sequence>MYWTEIDTPIDPLLLVGDETGLHRLHFRPYEPPAGLARDDEVLATVVTQLREYFAGERVDFDLALQPVGTPFQTKVWTALRDIPYGRTTSYGELAAELGQPTASRAVGLANGRNPLAVIVPCHRVIGANGSLTGFGGGIERKRWLLDHERAVLAGRSGAAVSAGLW</sequence>
<feature type="domain" description="Methylguanine DNA methyltransferase ribonuclease-like" evidence="10">
    <location>
        <begin position="1"/>
        <end position="66"/>
    </location>
</feature>
<dbReference type="EC" id="2.1.1.63" evidence="8"/>
<comment type="catalytic activity">
    <reaction evidence="7 8">
        <text>a 6-O-methyl-2'-deoxyguanosine in DNA + L-cysteinyl-[protein] = S-methyl-L-cysteinyl-[protein] + a 2'-deoxyguanosine in DNA</text>
        <dbReference type="Rhea" id="RHEA:24000"/>
        <dbReference type="Rhea" id="RHEA-COMP:10131"/>
        <dbReference type="Rhea" id="RHEA-COMP:10132"/>
        <dbReference type="Rhea" id="RHEA-COMP:11367"/>
        <dbReference type="Rhea" id="RHEA-COMP:11368"/>
        <dbReference type="ChEBI" id="CHEBI:29950"/>
        <dbReference type="ChEBI" id="CHEBI:82612"/>
        <dbReference type="ChEBI" id="CHEBI:85445"/>
        <dbReference type="ChEBI" id="CHEBI:85448"/>
        <dbReference type="EC" id="2.1.1.63"/>
    </reaction>
</comment>
<dbReference type="GO" id="GO:0005737">
    <property type="term" value="C:cytoplasm"/>
    <property type="evidence" value="ECO:0007669"/>
    <property type="project" value="UniProtKB-SubCell"/>
</dbReference>
<feature type="domain" description="Methylated-DNA-[protein]-cysteine S-methyltransferase DNA binding" evidence="9">
    <location>
        <begin position="71"/>
        <end position="150"/>
    </location>
</feature>
<dbReference type="Gene3D" id="1.10.10.10">
    <property type="entry name" value="Winged helix-like DNA-binding domain superfamily/Winged helix DNA-binding domain"/>
    <property type="match status" value="1"/>
</dbReference>
<evidence type="ECO:0000256" key="6">
    <source>
        <dbReference type="ARBA" id="ARBA00023204"/>
    </source>
</evidence>
<dbReference type="FunFam" id="1.10.10.10:FF:000337">
    <property type="entry name" value="Methylated-DNA--protein-cysteine methyltransferase"/>
    <property type="match status" value="1"/>
</dbReference>
<dbReference type="GO" id="GO:0006307">
    <property type="term" value="P:DNA alkylation repair"/>
    <property type="evidence" value="ECO:0007669"/>
    <property type="project" value="UniProtKB-UniRule"/>
</dbReference>
<comment type="miscellaneous">
    <text evidence="8">This enzyme catalyzes only one turnover and therefore is not strictly catalytic. According to one definition, an enzyme is a biocatalyst that acts repeatedly and over many reaction cycles.</text>
</comment>
<proteinExistence type="inferred from homology"/>
<keyword evidence="3 8" id="KW-0489">Methyltransferase</keyword>
<keyword evidence="6 8" id="KW-0234">DNA repair</keyword>
<dbReference type="PANTHER" id="PTHR10815:SF5">
    <property type="entry name" value="METHYLATED-DNA--PROTEIN-CYSTEINE METHYLTRANSFERASE"/>
    <property type="match status" value="1"/>
</dbReference>
<dbReference type="CDD" id="cd06445">
    <property type="entry name" value="ATase"/>
    <property type="match status" value="1"/>
</dbReference>
<dbReference type="EMBL" id="CADCTP010000126">
    <property type="protein sequence ID" value="CAA9238902.1"/>
    <property type="molecule type" value="Genomic_DNA"/>
</dbReference>
<dbReference type="InterPro" id="IPR036631">
    <property type="entry name" value="MGMT_N_sf"/>
</dbReference>
<dbReference type="GO" id="GO:0032259">
    <property type="term" value="P:methylation"/>
    <property type="evidence" value="ECO:0007669"/>
    <property type="project" value="UniProtKB-KW"/>
</dbReference>
<evidence type="ECO:0000256" key="4">
    <source>
        <dbReference type="ARBA" id="ARBA00022679"/>
    </source>
</evidence>
<dbReference type="SUPFAM" id="SSF53155">
    <property type="entry name" value="Methylated DNA-protein cysteine methyltransferase domain"/>
    <property type="match status" value="1"/>
</dbReference>
<dbReference type="Gene3D" id="3.30.160.70">
    <property type="entry name" value="Methylated DNA-protein cysteine methyltransferase domain"/>
    <property type="match status" value="1"/>
</dbReference>
<protein>
    <recommendedName>
        <fullName evidence="8">Methylated-DNA--protein-cysteine methyltransferase</fullName>
        <ecNumber evidence="8">2.1.1.63</ecNumber>
    </recommendedName>
    <alternativeName>
        <fullName evidence="8">6-O-methylguanine-DNA methyltransferase</fullName>
        <shortName evidence="8">MGMT</shortName>
    </alternativeName>
    <alternativeName>
        <fullName evidence="8">O-6-methylguanine-DNA-alkyltransferase</fullName>
    </alternativeName>
</protein>
<accession>A0A6J4I212</accession>
<dbReference type="InterPro" id="IPR036217">
    <property type="entry name" value="MethylDNA_cys_MeTrfase_DNAb"/>
</dbReference>
<evidence type="ECO:0000259" key="10">
    <source>
        <dbReference type="Pfam" id="PF02870"/>
    </source>
</evidence>
<evidence type="ECO:0000256" key="2">
    <source>
        <dbReference type="ARBA" id="ARBA00022490"/>
    </source>
</evidence>
<dbReference type="PROSITE" id="PS00374">
    <property type="entry name" value="MGMT"/>
    <property type="match status" value="1"/>
</dbReference>
<reference evidence="11" key="1">
    <citation type="submission" date="2020-02" db="EMBL/GenBank/DDBJ databases">
        <authorList>
            <person name="Meier V. D."/>
        </authorList>
    </citation>
    <scope>NUCLEOTIDE SEQUENCE</scope>
    <source>
        <strain evidence="11">AVDCRST_MAG41</strain>
    </source>
</reference>
<gene>
    <name evidence="11" type="ORF">AVDCRST_MAG41-1298</name>
</gene>
<feature type="active site" description="Nucleophile; methyl group acceptor" evidence="8">
    <location>
        <position position="122"/>
    </location>
</feature>
<evidence type="ECO:0000256" key="8">
    <source>
        <dbReference type="HAMAP-Rule" id="MF_00772"/>
    </source>
</evidence>
<evidence type="ECO:0000256" key="5">
    <source>
        <dbReference type="ARBA" id="ARBA00022763"/>
    </source>
</evidence>
<dbReference type="NCBIfam" id="TIGR00589">
    <property type="entry name" value="ogt"/>
    <property type="match status" value="1"/>
</dbReference>
<dbReference type="Pfam" id="PF01035">
    <property type="entry name" value="DNA_binding_1"/>
    <property type="match status" value="1"/>
</dbReference>
<dbReference type="InterPro" id="IPR023546">
    <property type="entry name" value="MGMT"/>
</dbReference>
<dbReference type="SUPFAM" id="SSF46767">
    <property type="entry name" value="Methylated DNA-protein cysteine methyltransferase, C-terminal domain"/>
    <property type="match status" value="1"/>
</dbReference>
<dbReference type="InterPro" id="IPR014048">
    <property type="entry name" value="MethylDNA_cys_MeTrfase_DNA-bd"/>
</dbReference>
<comment type="catalytic activity">
    <reaction evidence="1 8">
        <text>a 4-O-methyl-thymidine in DNA + L-cysteinyl-[protein] = a thymidine in DNA + S-methyl-L-cysteinyl-[protein]</text>
        <dbReference type="Rhea" id="RHEA:53428"/>
        <dbReference type="Rhea" id="RHEA-COMP:10131"/>
        <dbReference type="Rhea" id="RHEA-COMP:10132"/>
        <dbReference type="Rhea" id="RHEA-COMP:13555"/>
        <dbReference type="Rhea" id="RHEA-COMP:13556"/>
        <dbReference type="ChEBI" id="CHEBI:29950"/>
        <dbReference type="ChEBI" id="CHEBI:82612"/>
        <dbReference type="ChEBI" id="CHEBI:137386"/>
        <dbReference type="ChEBI" id="CHEBI:137387"/>
        <dbReference type="EC" id="2.1.1.63"/>
    </reaction>
</comment>
<comment type="function">
    <text evidence="8">Involved in the cellular defense against the biological effects of O6-methylguanine (O6-MeG) and O4-methylthymine (O4-MeT) in DNA. Repairs the methylated nucleobase in DNA by stoichiometrically transferring the methyl group to a cysteine residue in the enzyme. This is a suicide reaction: the enzyme is irreversibly inactivated.</text>
</comment>
<keyword evidence="4 8" id="KW-0808">Transferase</keyword>
<dbReference type="InterPro" id="IPR008332">
    <property type="entry name" value="MethylG_MeTrfase_N"/>
</dbReference>
<dbReference type="PANTHER" id="PTHR10815">
    <property type="entry name" value="METHYLATED-DNA--PROTEIN-CYSTEINE METHYLTRANSFERASE"/>
    <property type="match status" value="1"/>
</dbReference>
<comment type="subcellular location">
    <subcellularLocation>
        <location evidence="8">Cytoplasm</location>
    </subcellularLocation>
</comment>
<keyword evidence="2 8" id="KW-0963">Cytoplasm</keyword>
<dbReference type="InterPro" id="IPR001497">
    <property type="entry name" value="MethylDNA_cys_MeTrfase_AS"/>
</dbReference>
<dbReference type="GO" id="GO:0003908">
    <property type="term" value="F:methylated-DNA-[protein]-cysteine S-methyltransferase activity"/>
    <property type="evidence" value="ECO:0007669"/>
    <property type="project" value="UniProtKB-UniRule"/>
</dbReference>
<dbReference type="InterPro" id="IPR036388">
    <property type="entry name" value="WH-like_DNA-bd_sf"/>
</dbReference>
<comment type="similarity">
    <text evidence="8">Belongs to the MGMT family.</text>
</comment>
<name>A0A6J4I212_9ACTN</name>
<evidence type="ECO:0000256" key="7">
    <source>
        <dbReference type="ARBA" id="ARBA00049348"/>
    </source>
</evidence>
<dbReference type="HAMAP" id="MF_00772">
    <property type="entry name" value="OGT"/>
    <property type="match status" value="1"/>
</dbReference>
<evidence type="ECO:0000256" key="1">
    <source>
        <dbReference type="ARBA" id="ARBA00001286"/>
    </source>
</evidence>
<keyword evidence="5 8" id="KW-0227">DNA damage</keyword>
<organism evidence="11">
    <name type="scientific">uncultured Mycobacteriales bacterium</name>
    <dbReference type="NCBI Taxonomy" id="581187"/>
    <lineage>
        <taxon>Bacteria</taxon>
        <taxon>Bacillati</taxon>
        <taxon>Actinomycetota</taxon>
        <taxon>Actinomycetes</taxon>
        <taxon>Mycobacteriales</taxon>
        <taxon>environmental samples</taxon>
    </lineage>
</organism>
<evidence type="ECO:0000313" key="11">
    <source>
        <dbReference type="EMBL" id="CAA9238902.1"/>
    </source>
</evidence>
<evidence type="ECO:0000256" key="3">
    <source>
        <dbReference type="ARBA" id="ARBA00022603"/>
    </source>
</evidence>
<dbReference type="AlphaFoldDB" id="A0A6J4I212"/>
<evidence type="ECO:0000259" key="9">
    <source>
        <dbReference type="Pfam" id="PF01035"/>
    </source>
</evidence>
<dbReference type="Pfam" id="PF02870">
    <property type="entry name" value="Methyltransf_1N"/>
    <property type="match status" value="1"/>
</dbReference>